<dbReference type="PROSITE" id="PS01117">
    <property type="entry name" value="HTH_MARR_1"/>
    <property type="match status" value="1"/>
</dbReference>
<evidence type="ECO:0000256" key="3">
    <source>
        <dbReference type="ARBA" id="ARBA00023163"/>
    </source>
</evidence>
<dbReference type="PANTHER" id="PTHR42756:SF1">
    <property type="entry name" value="TRANSCRIPTIONAL REPRESSOR OF EMRAB OPERON"/>
    <property type="match status" value="1"/>
</dbReference>
<accession>A0A2U3B9F3</accession>
<evidence type="ECO:0000313" key="5">
    <source>
        <dbReference type="EMBL" id="PWI33401.1"/>
    </source>
</evidence>
<sequence length="138" mass="15960">MSQQSIGYLLWDVSRLVRKRYQEEEGLIGITLCQGKALAQIDRNQGIRQVELAELLEIKPMTLVRTIDSLVEEGLVERRRDPNDRRAHQIFLTPEARPQLEQLRAVSDEVWSGILEGIPDKDIEQFMSTLKRIHKNLA</sequence>
<dbReference type="InterPro" id="IPR036390">
    <property type="entry name" value="WH_DNA-bd_sf"/>
</dbReference>
<dbReference type="SMART" id="SM00347">
    <property type="entry name" value="HTH_MARR"/>
    <property type="match status" value="1"/>
</dbReference>
<gene>
    <name evidence="5" type="ORF">DI392_11150</name>
</gene>
<evidence type="ECO:0000256" key="1">
    <source>
        <dbReference type="ARBA" id="ARBA00023015"/>
    </source>
</evidence>
<reference evidence="5 6" key="1">
    <citation type="submission" date="2018-05" db="EMBL/GenBank/DDBJ databases">
        <title>Vibrio limimaris sp. nov., isolated from marine sediment.</title>
        <authorList>
            <person name="Li C.-M."/>
        </authorList>
    </citation>
    <scope>NUCLEOTIDE SEQUENCE [LARGE SCALE GENOMIC DNA]</scope>
    <source>
        <strain evidence="5 6">E4404</strain>
    </source>
</reference>
<keyword evidence="1" id="KW-0805">Transcription regulation</keyword>
<dbReference type="InterPro" id="IPR036388">
    <property type="entry name" value="WH-like_DNA-bd_sf"/>
</dbReference>
<dbReference type="Gene3D" id="1.10.10.10">
    <property type="entry name" value="Winged helix-like DNA-binding domain superfamily/Winged helix DNA-binding domain"/>
    <property type="match status" value="1"/>
</dbReference>
<dbReference type="GO" id="GO:0003700">
    <property type="term" value="F:DNA-binding transcription factor activity"/>
    <property type="evidence" value="ECO:0007669"/>
    <property type="project" value="InterPro"/>
</dbReference>
<keyword evidence="6" id="KW-1185">Reference proteome</keyword>
<proteinExistence type="predicted"/>
<dbReference type="InterPro" id="IPR023187">
    <property type="entry name" value="Tscrpt_reg_MarR-type_CS"/>
</dbReference>
<evidence type="ECO:0000256" key="2">
    <source>
        <dbReference type="ARBA" id="ARBA00023125"/>
    </source>
</evidence>
<dbReference type="AlphaFoldDB" id="A0A2U3B9F3"/>
<evidence type="ECO:0000259" key="4">
    <source>
        <dbReference type="PROSITE" id="PS50995"/>
    </source>
</evidence>
<comment type="caution">
    <text evidence="5">The sequence shown here is derived from an EMBL/GenBank/DDBJ whole genome shotgun (WGS) entry which is preliminary data.</text>
</comment>
<organism evidence="5 6">
    <name type="scientific">Vibrio albus</name>
    <dbReference type="NCBI Taxonomy" id="2200953"/>
    <lineage>
        <taxon>Bacteria</taxon>
        <taxon>Pseudomonadati</taxon>
        <taxon>Pseudomonadota</taxon>
        <taxon>Gammaproteobacteria</taxon>
        <taxon>Vibrionales</taxon>
        <taxon>Vibrionaceae</taxon>
        <taxon>Vibrio</taxon>
    </lineage>
</organism>
<dbReference type="PRINTS" id="PR00598">
    <property type="entry name" value="HTHMARR"/>
</dbReference>
<evidence type="ECO:0000313" key="6">
    <source>
        <dbReference type="Proteomes" id="UP000245362"/>
    </source>
</evidence>
<dbReference type="GO" id="GO:0003677">
    <property type="term" value="F:DNA binding"/>
    <property type="evidence" value="ECO:0007669"/>
    <property type="project" value="UniProtKB-KW"/>
</dbReference>
<dbReference type="EMBL" id="QFWT01000005">
    <property type="protein sequence ID" value="PWI33401.1"/>
    <property type="molecule type" value="Genomic_DNA"/>
</dbReference>
<dbReference type="Proteomes" id="UP000245362">
    <property type="component" value="Unassembled WGS sequence"/>
</dbReference>
<dbReference type="SUPFAM" id="SSF46785">
    <property type="entry name" value="Winged helix' DNA-binding domain"/>
    <property type="match status" value="1"/>
</dbReference>
<keyword evidence="3" id="KW-0804">Transcription</keyword>
<dbReference type="OrthoDB" id="32523at2"/>
<dbReference type="Pfam" id="PF01047">
    <property type="entry name" value="MarR"/>
    <property type="match status" value="1"/>
</dbReference>
<dbReference type="InterPro" id="IPR000835">
    <property type="entry name" value="HTH_MarR-typ"/>
</dbReference>
<name>A0A2U3B9F3_9VIBR</name>
<protein>
    <submittedName>
        <fullName evidence="5">MarR family transcriptional regulator</fullName>
    </submittedName>
</protein>
<dbReference type="RefSeq" id="WP_109319985.1">
    <property type="nucleotide sequence ID" value="NZ_QFWT01000005.1"/>
</dbReference>
<dbReference type="PROSITE" id="PS50995">
    <property type="entry name" value="HTH_MARR_2"/>
    <property type="match status" value="1"/>
</dbReference>
<keyword evidence="2" id="KW-0238">DNA-binding</keyword>
<dbReference type="PANTHER" id="PTHR42756">
    <property type="entry name" value="TRANSCRIPTIONAL REGULATOR, MARR"/>
    <property type="match status" value="1"/>
</dbReference>
<feature type="domain" description="HTH marR-type" evidence="4">
    <location>
        <begin position="3"/>
        <end position="135"/>
    </location>
</feature>